<gene>
    <name evidence="1" type="ORF">E2R66_21630</name>
</gene>
<dbReference type="OrthoDB" id="796457at2"/>
<protein>
    <submittedName>
        <fullName evidence="1">Uncharacterized protein</fullName>
    </submittedName>
</protein>
<dbReference type="AlphaFoldDB" id="A0A4Y8S6K0"/>
<organism evidence="1 2">
    <name type="scientific">Mucilaginibacter psychrotolerans</name>
    <dbReference type="NCBI Taxonomy" id="1524096"/>
    <lineage>
        <taxon>Bacteria</taxon>
        <taxon>Pseudomonadati</taxon>
        <taxon>Bacteroidota</taxon>
        <taxon>Sphingobacteriia</taxon>
        <taxon>Sphingobacteriales</taxon>
        <taxon>Sphingobacteriaceae</taxon>
        <taxon>Mucilaginibacter</taxon>
    </lineage>
</organism>
<dbReference type="EMBL" id="SOZE01000029">
    <property type="protein sequence ID" value="TFF34552.1"/>
    <property type="molecule type" value="Genomic_DNA"/>
</dbReference>
<dbReference type="Proteomes" id="UP000297540">
    <property type="component" value="Unassembled WGS sequence"/>
</dbReference>
<keyword evidence="2" id="KW-1185">Reference proteome</keyword>
<sequence>MKTQTDPYYKKFFKVKKSNAKLLSKGELELAVEADVLPEDADLLPGGWILKAAFNQIPAQPIEVFRVTWSVPQIPADLTGQQIFLFMGINNRDILMQCMLKWGRFPGNGEYRWMVSCCHETGGNDTKCTPLQVVNPGAIITAEIIVGRVGNLFYYEMKFLNIPNTYLKSIPVPFLPTCCMVLESYSVASRGGYPSAGTVMEVTNLRTAGGPVHPNWQPRDLISNYGQHAKMIGPDEVLFDYGPQQILA</sequence>
<dbReference type="RefSeq" id="WP_133234679.1">
    <property type="nucleotide sequence ID" value="NZ_SOZE01000029.1"/>
</dbReference>
<reference evidence="1 2" key="1">
    <citation type="journal article" date="2017" name="Int. J. Syst. Evol. Microbiol.">
        <title>Mucilaginibacterpsychrotolerans sp. nov., isolated from peatlands.</title>
        <authorList>
            <person name="Deng Y."/>
            <person name="Shen L."/>
            <person name="Xu B."/>
            <person name="Liu Y."/>
            <person name="Gu Z."/>
            <person name="Liu H."/>
            <person name="Zhou Y."/>
        </authorList>
    </citation>
    <scope>NUCLEOTIDE SEQUENCE [LARGE SCALE GENOMIC DNA]</scope>
    <source>
        <strain evidence="1 2">NH7-4</strain>
    </source>
</reference>
<accession>A0A4Y8S6K0</accession>
<comment type="caution">
    <text evidence="1">The sequence shown here is derived from an EMBL/GenBank/DDBJ whole genome shotgun (WGS) entry which is preliminary data.</text>
</comment>
<proteinExistence type="predicted"/>
<evidence type="ECO:0000313" key="2">
    <source>
        <dbReference type="Proteomes" id="UP000297540"/>
    </source>
</evidence>
<name>A0A4Y8S6K0_9SPHI</name>
<evidence type="ECO:0000313" key="1">
    <source>
        <dbReference type="EMBL" id="TFF34552.1"/>
    </source>
</evidence>